<dbReference type="Pfam" id="PF07687">
    <property type="entry name" value="M20_dimer"/>
    <property type="match status" value="1"/>
</dbReference>
<dbReference type="InterPro" id="IPR002933">
    <property type="entry name" value="Peptidase_M20"/>
</dbReference>
<name>A0A540V9Q1_9CHLR</name>
<dbReference type="OrthoDB" id="9761532at2"/>
<dbReference type="SUPFAM" id="SSF53187">
    <property type="entry name" value="Zn-dependent exopeptidases"/>
    <property type="match status" value="1"/>
</dbReference>
<protein>
    <submittedName>
        <fullName evidence="5">M20/M25/M40 family metallo-hydrolase</fullName>
    </submittedName>
</protein>
<evidence type="ECO:0000256" key="3">
    <source>
        <dbReference type="ARBA" id="ARBA00022801"/>
    </source>
</evidence>
<dbReference type="RefSeq" id="WP_141612216.1">
    <property type="nucleotide sequence ID" value="NZ_VIGC02000040.1"/>
</dbReference>
<evidence type="ECO:0000256" key="2">
    <source>
        <dbReference type="ARBA" id="ARBA00022723"/>
    </source>
</evidence>
<dbReference type="InParanoid" id="A0A540V9Q1"/>
<evidence type="ECO:0000256" key="1">
    <source>
        <dbReference type="ARBA" id="ARBA00022670"/>
    </source>
</evidence>
<keyword evidence="3 5" id="KW-0378">Hydrolase</keyword>
<dbReference type="InterPro" id="IPR011650">
    <property type="entry name" value="Peptidase_M20_dimer"/>
</dbReference>
<dbReference type="Pfam" id="PF01546">
    <property type="entry name" value="Peptidase_M20"/>
    <property type="match status" value="1"/>
</dbReference>
<dbReference type="AlphaFoldDB" id="A0A540V9Q1"/>
<dbReference type="Gene3D" id="3.40.630.10">
    <property type="entry name" value="Zn peptidases"/>
    <property type="match status" value="1"/>
</dbReference>
<dbReference type="GO" id="GO:0046872">
    <property type="term" value="F:metal ion binding"/>
    <property type="evidence" value="ECO:0007669"/>
    <property type="project" value="UniProtKB-KW"/>
</dbReference>
<sequence length="448" mass="49565">MQEIFDYIDAHAQEYIGRLQALCRQPSIAAQGVGMAETAAMVQQMLTDVGATARLIPTDGYPVVYGELPGRGPRTLLLYNHYDVQPPEPLALWTHEPFGAEIADGRIWARGVADNKGNLVARLCAVDAWRQVRGELPLTLKFVFEGEEEIGSPHLGAFAEAHHTLFQADGCIWESGYKDLQGRLQVSLGCKGITYVELRARGANRDLHSSNAAIVPNPVWRLVWALQTLKTPDERIAIDGFYDDVRGPSPRDRELLAAWDFPAEAFRQSLEIPAFLRDATDEQVKEDLLFQPTCNICGIQAGYTGEGSKTVLPNYAFCKLDFRLVPDQRNERVLALLREHLDRHGFSDIEVVDLHGEDPARTDPDHPLVQAVVRAAQVVYAAPPQLLPSMAGTGPMYHLCQRWGIGAVGSGVGHADSRNHAPDENIFVDDFIQGIKHMAQVFQEFAAS</sequence>
<dbReference type="PANTHER" id="PTHR43270:SF8">
    <property type="entry name" value="DI- AND TRIPEPTIDASE DUG2-RELATED"/>
    <property type="match status" value="1"/>
</dbReference>
<dbReference type="EMBL" id="VIGC01000040">
    <property type="protein sequence ID" value="TQE93435.1"/>
    <property type="molecule type" value="Genomic_DNA"/>
</dbReference>
<dbReference type="GO" id="GO:0008233">
    <property type="term" value="F:peptidase activity"/>
    <property type="evidence" value="ECO:0007669"/>
    <property type="project" value="UniProtKB-KW"/>
</dbReference>
<dbReference type="Gene3D" id="3.30.70.360">
    <property type="match status" value="1"/>
</dbReference>
<gene>
    <name evidence="5" type="ORF">FKZ61_21440</name>
</gene>
<dbReference type="InterPro" id="IPR051458">
    <property type="entry name" value="Cyt/Met_Dipeptidase"/>
</dbReference>
<accession>A0A540V9Q1</accession>
<evidence type="ECO:0000313" key="5">
    <source>
        <dbReference type="EMBL" id="TQE93435.1"/>
    </source>
</evidence>
<dbReference type="PANTHER" id="PTHR43270">
    <property type="entry name" value="BETA-ALA-HIS DIPEPTIDASE"/>
    <property type="match status" value="1"/>
</dbReference>
<proteinExistence type="predicted"/>
<feature type="domain" description="Peptidase M20 dimerisation" evidence="4">
    <location>
        <begin position="191"/>
        <end position="345"/>
    </location>
</feature>
<comment type="caution">
    <text evidence="5">The sequence shown here is derived from an EMBL/GenBank/DDBJ whole genome shotgun (WGS) entry which is preliminary data.</text>
</comment>
<dbReference type="Proteomes" id="UP000317371">
    <property type="component" value="Unassembled WGS sequence"/>
</dbReference>
<dbReference type="NCBIfam" id="NF005034">
    <property type="entry name" value="PRK06446.1"/>
    <property type="match status" value="1"/>
</dbReference>
<dbReference type="GO" id="GO:0009089">
    <property type="term" value="P:lysine biosynthetic process via diaminopimelate"/>
    <property type="evidence" value="ECO:0007669"/>
    <property type="project" value="TreeGrafter"/>
</dbReference>
<keyword evidence="2" id="KW-0479">Metal-binding</keyword>
<evidence type="ECO:0000313" key="6">
    <source>
        <dbReference type="Proteomes" id="UP000317371"/>
    </source>
</evidence>
<organism evidence="5 6">
    <name type="scientific">Litorilinea aerophila</name>
    <dbReference type="NCBI Taxonomy" id="1204385"/>
    <lineage>
        <taxon>Bacteria</taxon>
        <taxon>Bacillati</taxon>
        <taxon>Chloroflexota</taxon>
        <taxon>Caldilineae</taxon>
        <taxon>Caldilineales</taxon>
        <taxon>Caldilineaceae</taxon>
        <taxon>Litorilinea</taxon>
    </lineage>
</organism>
<dbReference type="GO" id="GO:0006508">
    <property type="term" value="P:proteolysis"/>
    <property type="evidence" value="ECO:0007669"/>
    <property type="project" value="UniProtKB-KW"/>
</dbReference>
<keyword evidence="1" id="KW-0645">Protease</keyword>
<keyword evidence="6" id="KW-1185">Reference proteome</keyword>
<evidence type="ECO:0000259" key="4">
    <source>
        <dbReference type="Pfam" id="PF07687"/>
    </source>
</evidence>
<reference evidence="5 6" key="1">
    <citation type="submission" date="2019-06" db="EMBL/GenBank/DDBJ databases">
        <title>Genome sequence of Litorilinea aerophila BAA-2444.</title>
        <authorList>
            <person name="Maclea K.S."/>
            <person name="Maurais E.G."/>
            <person name="Iannazzi L.C."/>
        </authorList>
    </citation>
    <scope>NUCLEOTIDE SEQUENCE [LARGE SCALE GENOMIC DNA]</scope>
    <source>
        <strain evidence="5 6">ATCC BAA-2444</strain>
    </source>
</reference>
<dbReference type="GO" id="GO:0009014">
    <property type="term" value="F:succinyl-diaminopimelate desuccinylase activity"/>
    <property type="evidence" value="ECO:0007669"/>
    <property type="project" value="TreeGrafter"/>
</dbReference>
<dbReference type="GO" id="GO:0005829">
    <property type="term" value="C:cytosol"/>
    <property type="evidence" value="ECO:0007669"/>
    <property type="project" value="TreeGrafter"/>
</dbReference>